<dbReference type="RefSeq" id="WP_205357101.1">
    <property type="nucleotide sequence ID" value="NZ_JADKYB010000005.1"/>
</dbReference>
<accession>A0ABS2TQA8</accession>
<dbReference type="Gene3D" id="3.40.720.10">
    <property type="entry name" value="Alkaline Phosphatase, subunit A"/>
    <property type="match status" value="1"/>
</dbReference>
<organism evidence="2 3">
    <name type="scientific">Actinacidiphila acididurans</name>
    <dbReference type="NCBI Taxonomy" id="2784346"/>
    <lineage>
        <taxon>Bacteria</taxon>
        <taxon>Bacillati</taxon>
        <taxon>Actinomycetota</taxon>
        <taxon>Actinomycetes</taxon>
        <taxon>Kitasatosporales</taxon>
        <taxon>Streptomycetaceae</taxon>
        <taxon>Actinacidiphila</taxon>
    </lineage>
</organism>
<gene>
    <name evidence="2" type="ORF">ITX44_12010</name>
</gene>
<evidence type="ECO:0000256" key="1">
    <source>
        <dbReference type="SAM" id="SignalP"/>
    </source>
</evidence>
<proteinExistence type="predicted"/>
<protein>
    <submittedName>
        <fullName evidence="2">Uncharacterized protein</fullName>
    </submittedName>
</protein>
<dbReference type="Proteomes" id="UP000749040">
    <property type="component" value="Unassembled WGS sequence"/>
</dbReference>
<comment type="caution">
    <text evidence="2">The sequence shown here is derived from an EMBL/GenBank/DDBJ whole genome shotgun (WGS) entry which is preliminary data.</text>
</comment>
<dbReference type="InterPro" id="IPR017850">
    <property type="entry name" value="Alkaline_phosphatase_core_sf"/>
</dbReference>
<dbReference type="EMBL" id="JADKYB010000005">
    <property type="protein sequence ID" value="MBM9505257.1"/>
    <property type="molecule type" value="Genomic_DNA"/>
</dbReference>
<evidence type="ECO:0000313" key="3">
    <source>
        <dbReference type="Proteomes" id="UP000749040"/>
    </source>
</evidence>
<feature type="chain" id="PRO_5047329274" evidence="1">
    <location>
        <begin position="26"/>
        <end position="718"/>
    </location>
</feature>
<sequence>MRRSRVVAAALAAGLGLGLGLGGVAVSPAAANGQAAPGTATAHTEAGCDLAPANPGLKHVIYLQFDNVHFTRDNPNVPSDLEQMPHLLNFLTGNGVLDDNHHTPLIAHTGNDILTSLTGLYGDRHGQPVSNAYRYYNPDGSSNSASTFAYWTDGVADSSVPAPSDKAPTMVTPDGKNTPAPWVPFTRAGCDVGAVSAANTILENTTVDITKVFGANSAEAAEAKATPAKAQADFVGIGVHCAKTSPLCTGAGPAAHDDLLPDEPGGYTGYQALFGAKSVDPAITGGAAAVRSTGGTPITDPAGNPGFPGFDSMSAANSLGYVAQMQEAGVPVTFAYISDAHDRHVAPTGAYGPGEAGYVAQLKSYDDAFGTFFDRLAGDGITTANTLFVVTADENDHFVGGAPTPANCDGVTVPCTYGQIGEINANATGLLATQQGVTTPFGVHADSAPNFYLTGNPAQTAATTRDFERAWSKVTAVNPITGRTDKVNNYLADQAEMKILHMVTGDPARTPTFTSFADPNYYVYGGAANCASPCVALGPGFAWNHGDFAGDITTTWLGMAGPGVKHLGVSDAVWSDHADIRPTLLSLLGLHDDYRTDGVVLTGLLNRSALPAGLRTHTESYEKLAAAYKQLNAGVGDFAAATLQFSDRAVSSASPGDGVYRADEAALTGLGTARDLLAARIATVLDDAALTPDPVSSATAAHLTRAADLLVAAAQHLG</sequence>
<keyword evidence="3" id="KW-1185">Reference proteome</keyword>
<feature type="signal peptide" evidence="1">
    <location>
        <begin position="1"/>
        <end position="25"/>
    </location>
</feature>
<evidence type="ECO:0000313" key="2">
    <source>
        <dbReference type="EMBL" id="MBM9505257.1"/>
    </source>
</evidence>
<reference evidence="2 3" key="1">
    <citation type="submission" date="2021-01" db="EMBL/GenBank/DDBJ databases">
        <title>Streptomyces acididurans sp. nov., isolated from a peat swamp forest soil.</title>
        <authorList>
            <person name="Chantavorakit T."/>
            <person name="Duangmal K."/>
        </authorList>
    </citation>
    <scope>NUCLEOTIDE SEQUENCE [LARGE SCALE GENOMIC DNA]</scope>
    <source>
        <strain evidence="2 3">KK5PA1</strain>
    </source>
</reference>
<name>A0ABS2TQA8_9ACTN</name>
<dbReference type="SUPFAM" id="SSF53649">
    <property type="entry name" value="Alkaline phosphatase-like"/>
    <property type="match status" value="1"/>
</dbReference>
<keyword evidence="1" id="KW-0732">Signal</keyword>